<evidence type="ECO:0000256" key="1">
    <source>
        <dbReference type="SAM" id="SignalP"/>
    </source>
</evidence>
<dbReference type="EMBL" id="CP013065">
    <property type="protein sequence ID" value="ALM13099.1"/>
    <property type="molecule type" value="Genomic_DNA"/>
</dbReference>
<reference evidence="2 3" key="2">
    <citation type="journal article" date="2016" name="PeerJ">
        <title>Analysis of five complete genome sequences for members of the class Peribacteria in the recently recognized Peregrinibacteria bacterial phylum.</title>
        <authorList>
            <person name="Anantharaman K."/>
            <person name="Brown C.T."/>
            <person name="Burstein D."/>
            <person name="Castelle C.J."/>
            <person name="Probst A.J."/>
            <person name="Thomas B.C."/>
            <person name="Williams K.H."/>
            <person name="Banfield J.F."/>
        </authorList>
    </citation>
    <scope>NUCLEOTIDE SEQUENCE [LARGE SCALE GENOMIC DNA]</scope>
    <source>
        <strain evidence="2">RIFOXYD1_FULL_PER-ii_59_16</strain>
    </source>
</reference>
<accession>A0A0S1SV52</accession>
<accession>A0A0S1SMD6</accession>
<reference evidence="3" key="1">
    <citation type="submission" date="2015-10" db="EMBL/GenBank/DDBJ databases">
        <title>Analysis of five complete genome sequences for members of the class Peribacteria in the recently recognized Peregrinibacteria bacterial phylum.</title>
        <authorList>
            <person name="Anantharaman K."/>
            <person name="Brown C.T."/>
            <person name="Burstein D."/>
            <person name="Castelle C.J."/>
            <person name="Probst A.J."/>
            <person name="Thomas B.C."/>
            <person name="Williams K.H."/>
            <person name="Banfield J.F."/>
        </authorList>
    </citation>
    <scope>NUCLEOTIDE SEQUENCE [LARGE SCALE GENOMIC DNA]</scope>
</reference>
<proteinExistence type="predicted"/>
<dbReference type="AlphaFoldDB" id="A0A0S1SV52"/>
<gene>
    <name evidence="2" type="ORF">PeribacterD1_0407</name>
</gene>
<evidence type="ECO:0000313" key="2">
    <source>
        <dbReference type="EMBL" id="ALM13099.1"/>
    </source>
</evidence>
<feature type="signal peptide" evidence="1">
    <location>
        <begin position="1"/>
        <end position="26"/>
    </location>
</feature>
<sequence>MFFRRLALLIILGALLLIGRPTSASAEGWDYLFDDLSWSQADDTSEGGGEWSISIGGFSDAGRDWGIESSGFWDYLFRDLSWPDGTFSVAGRLGGG</sequence>
<accession>A0A0S1SIT9</accession>
<organism evidence="2 3">
    <name type="scientific">Candidatus Peribacter riflensis</name>
    <dbReference type="NCBI Taxonomy" id="1735162"/>
    <lineage>
        <taxon>Bacteria</taxon>
        <taxon>Candidatus Peregrinibacteriota</taxon>
        <taxon>Candidatus Peribacteria</taxon>
        <taxon>Candidatus Peribacterales</taxon>
        <taxon>Candidatus Peribacteraceae</taxon>
        <taxon>Candidatus Peribacter</taxon>
    </lineage>
</organism>
<dbReference type="KEGG" id="prf:PeribacterA2_0407"/>
<accession>A0A0S1ST34</accession>
<evidence type="ECO:0000313" key="3">
    <source>
        <dbReference type="Proteomes" id="UP000069135"/>
    </source>
</evidence>
<protein>
    <submittedName>
        <fullName evidence="2">Uncharacterized protein</fullName>
    </submittedName>
</protein>
<dbReference type="Proteomes" id="UP000069135">
    <property type="component" value="Chromosome"/>
</dbReference>
<name>A0A0S1SV52_9BACT</name>
<feature type="chain" id="PRO_5009797894" evidence="1">
    <location>
        <begin position="27"/>
        <end position="96"/>
    </location>
</feature>
<keyword evidence="1" id="KW-0732">Signal</keyword>